<dbReference type="EMBL" id="CYHE01000005">
    <property type="protein sequence ID" value="CUA96441.1"/>
    <property type="molecule type" value="Genomic_DNA"/>
</dbReference>
<name>A0A0K6I031_9HYPH</name>
<dbReference type="Proteomes" id="UP000183900">
    <property type="component" value="Unassembled WGS sequence"/>
</dbReference>
<evidence type="ECO:0000313" key="1">
    <source>
        <dbReference type="EMBL" id="CUA96441.1"/>
    </source>
</evidence>
<accession>A0A0K6I031</accession>
<dbReference type="AlphaFoldDB" id="A0A0K6I031"/>
<organism evidence="1 2">
    <name type="scientific">Pannonibacter indicus</name>
    <dbReference type="NCBI Taxonomy" id="466044"/>
    <lineage>
        <taxon>Bacteria</taxon>
        <taxon>Pseudomonadati</taxon>
        <taxon>Pseudomonadota</taxon>
        <taxon>Alphaproteobacteria</taxon>
        <taxon>Hyphomicrobiales</taxon>
        <taxon>Stappiaceae</taxon>
        <taxon>Pannonibacter</taxon>
    </lineage>
</organism>
<keyword evidence="2" id="KW-1185">Reference proteome</keyword>
<protein>
    <submittedName>
        <fullName evidence="1">Uncharacterized protein</fullName>
    </submittedName>
</protein>
<reference evidence="2" key="1">
    <citation type="submission" date="2015-08" db="EMBL/GenBank/DDBJ databases">
        <authorList>
            <person name="Varghese N."/>
        </authorList>
    </citation>
    <scope>NUCLEOTIDE SEQUENCE [LARGE SCALE GENOMIC DNA]</scope>
    <source>
        <strain evidence="2">DSM 23407</strain>
    </source>
</reference>
<evidence type="ECO:0000313" key="2">
    <source>
        <dbReference type="Proteomes" id="UP000183900"/>
    </source>
</evidence>
<sequence>MTDQDLLKRKIQSYLGELSPGAVSMLARSLERTHALGQNEPHAELILAAALALLSGQTSGEEPENAIPTRRHAGRDGRQKLERSFFAPLDAFAINEQLPHKQEGRIYRPYLSEFWSWMERDVLADEISRAVEFLEKRPDDDERVHRVAAVLRKKAGEALTGILEACAASEREQRRLKMMLGGERALQDLADVAKVFKAEPWLRAFLRRIPDTLSERALKQDGDILDLVSAYAARHPEDVPVIAAAMLDRTEAPWSLGPFAERLAKVRGARWLTKTRFAPFVSIVISEVERLHLLAHEHRKNNPDPVGFAAALSAYVCVVKGVELDMDLTGADQWRSRIAETRRSISGAVADELSGAAGAVRRALLVPKAGEPGENRPDEAALDAAVRALRVLDLSRSAAEVLAVNEAGKRARQSVEQTLEIISRSLISDLGKAKGAQKEAVASATEAAILLSEICFGQEYAAHLRRSRQSAMAAAA</sequence>
<gene>
    <name evidence="1" type="ORF">Ga0061067_105158</name>
</gene>
<proteinExistence type="predicted"/>